<reference evidence="6 7" key="1">
    <citation type="journal article" date="2018" name="Front. Microbiol.">
        <title>Novel Insights Into Bacterial Dimethylsulfoniopropionate Catabolism in the East China Sea.</title>
        <authorList>
            <person name="Liu J."/>
            <person name="Liu J."/>
            <person name="Zhang S.H."/>
            <person name="Liang J."/>
            <person name="Lin H."/>
            <person name="Song D."/>
            <person name="Yang G.P."/>
            <person name="Todd J.D."/>
            <person name="Zhang X.H."/>
        </authorList>
    </citation>
    <scope>NUCLEOTIDE SEQUENCE [LARGE SCALE GENOMIC DNA]</scope>
    <source>
        <strain evidence="6 7">ZYFD042</strain>
    </source>
</reference>
<evidence type="ECO:0000259" key="4">
    <source>
        <dbReference type="Pfam" id="PF00171"/>
    </source>
</evidence>
<dbReference type="SUPFAM" id="SSF53720">
    <property type="entry name" value="ALDH-like"/>
    <property type="match status" value="1"/>
</dbReference>
<dbReference type="GO" id="GO:0009898">
    <property type="term" value="C:cytoplasmic side of plasma membrane"/>
    <property type="evidence" value="ECO:0007669"/>
    <property type="project" value="TreeGrafter"/>
</dbReference>
<protein>
    <submittedName>
        <fullName evidence="6">Aldehyde dehydrogenase family protein</fullName>
    </submittedName>
</protein>
<dbReference type="Proteomes" id="UP000285970">
    <property type="component" value="Unassembled WGS sequence"/>
</dbReference>
<organism evidence="6 7">
    <name type="scientific">Microbacterium enclense</name>
    <dbReference type="NCBI Taxonomy" id="993073"/>
    <lineage>
        <taxon>Bacteria</taxon>
        <taxon>Bacillati</taxon>
        <taxon>Actinomycetota</taxon>
        <taxon>Actinomycetes</taxon>
        <taxon>Micrococcales</taxon>
        <taxon>Microbacteriaceae</taxon>
        <taxon>Microbacterium</taxon>
    </lineage>
</organism>
<sequence length="1242" mass="128732">MTFLRCSARRGLFPCRFGLARRGHWDAARWLPRLWSMSENDPHAHGSLLFADAVERATALAASFAATTPTTLSLFASPEAADFLARAADGVLRPEGATAPAAALHRLGADLPATLPWRLRGTVQLAGAIAPVLPTAAVPLGRRGLVDALSVLSLDARADRLGSALASLGADVVADLRLTTPAVQGETAARHRLDGIRTLVARDDVSRVSVAVREVVTGLSRWAFEADVEHAAERLLPLFLGAAGAGTRVTLVAEGRDDLDLTVAVLTRLLEEPRLRDADAGIALPVAAPETLGALRELAAWARVRVSGGGARVAVRLDDRIPATDDALRAARHGWPGPAVSDTADLDALAVATAREALGRRAGEGLSVEFATGDPVRAAIVRTLADSADVSIALAVPLGLGWVLHAAHVVLAPVVHPDDADAVVAPLAARVAGRRASGDDVEARVTAALATPKVSPAPPRQPQRGTAPTPPILRESVADDAAEPGLTQAVLGIARDAAPGDTQALGPDVQQMLFGGQAFVDTAVFSVRENVELTGAAPGFRNDAAADPTVAEDRAWARDVLAAVDGSRVGDATAAAGRVDDEAGLDAVISRVRAAAEDWGSRAAAERAAVIGSASRSLAQRRAELVEVLASEGGALFVEADAEVGHAIDAAAYYAVTAKELDRVAGAVFVPDRLTVVAPRWNSSVGLCAAETLAALAAGSGVVLTPSPRARRAGAVVAEALWAAGVPRDVLAYVDLNEEASGRALVVHPGVDRVLLAGARSTAERFLGWRPTLPVQALTAGRNAVIVAPSADLDRAVADIVAGAFSRAGQAATTSSLVILVGAVARSARFLAQLKDAVGSLRVGPADDPLSDVGPLVEEPSGDVRRALTVLADGERWLVEPRELDLGPETAGRFWTPGVRTGVHAGSHLARTAVAAPVLGILHAPTLARAIELQNVVGSGFVAGLHTRDAADLDLWLDTVDAAVLRVNRPTTGAVVQREPLGGWGAAGVGPGAMSGGPNRLVALGSWRPSSGGPASSTLHLRGLDTRISSLIEAAQPTLDYAAFEWLRRGALSDAVAWDREFARVKDASRLGLERNLLRYRPTDVAIRATADAPWQAVLRVLVAAVRSGSRFGLSTPVGLPGDVRHLLGESSVPVSVESDAEWLQRMAGGIPDAEATVADTTVAVPVGPRPSRVRLVGTASSVDTLRVALAEALGGDPSLTVYAGEVTTAGRVELLPFLREQAVSIEAFRFGRPDPWSAEVI</sequence>
<dbReference type="AlphaFoldDB" id="A0A3S3KUJ4"/>
<evidence type="ECO:0000313" key="7">
    <source>
        <dbReference type="Proteomes" id="UP000285970"/>
    </source>
</evidence>
<dbReference type="InterPro" id="IPR050485">
    <property type="entry name" value="Proline_metab_enzyme"/>
</dbReference>
<dbReference type="InterPro" id="IPR016163">
    <property type="entry name" value="Ald_DH_C"/>
</dbReference>
<dbReference type="Gene3D" id="3.40.605.10">
    <property type="entry name" value="Aldehyde Dehydrogenase, Chain A, domain 1"/>
    <property type="match status" value="1"/>
</dbReference>
<dbReference type="InterPro" id="IPR015590">
    <property type="entry name" value="Aldehyde_DH_dom"/>
</dbReference>
<dbReference type="InterPro" id="IPR029041">
    <property type="entry name" value="FAD-linked_oxidoreductase-like"/>
</dbReference>
<dbReference type="PANTHER" id="PTHR42862">
    <property type="entry name" value="DELTA-1-PYRROLINE-5-CARBOXYLATE DEHYDROGENASE 1, ISOFORM A-RELATED"/>
    <property type="match status" value="1"/>
</dbReference>
<dbReference type="InterPro" id="IPR002872">
    <property type="entry name" value="Proline_DH_dom"/>
</dbReference>
<gene>
    <name evidence="6" type="ORF">D8Y23_14715</name>
</gene>
<evidence type="ECO:0000256" key="1">
    <source>
        <dbReference type="ARBA" id="ARBA00023002"/>
    </source>
</evidence>
<evidence type="ECO:0000256" key="2">
    <source>
        <dbReference type="ARBA" id="ARBA00023027"/>
    </source>
</evidence>
<dbReference type="OrthoDB" id="9812625at2"/>
<evidence type="ECO:0000313" key="6">
    <source>
        <dbReference type="EMBL" id="RWR15976.1"/>
    </source>
</evidence>
<dbReference type="GO" id="GO:0010133">
    <property type="term" value="P:L-proline catabolic process to L-glutamate"/>
    <property type="evidence" value="ECO:0007669"/>
    <property type="project" value="TreeGrafter"/>
</dbReference>
<proteinExistence type="predicted"/>
<dbReference type="InterPro" id="IPR016161">
    <property type="entry name" value="Ald_DH/histidinol_DH"/>
</dbReference>
<feature type="region of interest" description="Disordered" evidence="3">
    <location>
        <begin position="449"/>
        <end position="472"/>
    </location>
</feature>
<dbReference type="GO" id="GO:0003842">
    <property type="term" value="F:L-glutamate gamma-semialdehyde dehydrogenase activity"/>
    <property type="evidence" value="ECO:0007669"/>
    <property type="project" value="TreeGrafter"/>
</dbReference>
<dbReference type="PANTHER" id="PTHR42862:SF1">
    <property type="entry name" value="DELTA-1-PYRROLINE-5-CARBOXYLATE DEHYDROGENASE 2, ISOFORM A-RELATED"/>
    <property type="match status" value="1"/>
</dbReference>
<evidence type="ECO:0000259" key="5">
    <source>
        <dbReference type="Pfam" id="PF01619"/>
    </source>
</evidence>
<dbReference type="GO" id="GO:0004657">
    <property type="term" value="F:proline dehydrogenase activity"/>
    <property type="evidence" value="ECO:0007669"/>
    <property type="project" value="UniProtKB-ARBA"/>
</dbReference>
<dbReference type="InterPro" id="IPR016162">
    <property type="entry name" value="Ald_DH_N"/>
</dbReference>
<keyword evidence="1" id="KW-0560">Oxidoreductase</keyword>
<feature type="domain" description="Proline dehydrogenase" evidence="5">
    <location>
        <begin position="184"/>
        <end position="389"/>
    </location>
</feature>
<dbReference type="Pfam" id="PF00171">
    <property type="entry name" value="Aldedh"/>
    <property type="match status" value="1"/>
</dbReference>
<dbReference type="Pfam" id="PF01619">
    <property type="entry name" value="Pro_dh"/>
    <property type="match status" value="1"/>
</dbReference>
<keyword evidence="2" id="KW-0520">NAD</keyword>
<dbReference type="SUPFAM" id="SSF51730">
    <property type="entry name" value="FAD-linked oxidoreductase"/>
    <property type="match status" value="1"/>
</dbReference>
<comment type="caution">
    <text evidence="6">The sequence shown here is derived from an EMBL/GenBank/DDBJ whole genome shotgun (WGS) entry which is preliminary data.</text>
</comment>
<dbReference type="Gene3D" id="3.20.20.220">
    <property type="match status" value="1"/>
</dbReference>
<evidence type="ECO:0000256" key="3">
    <source>
        <dbReference type="SAM" id="MobiDB-lite"/>
    </source>
</evidence>
<name>A0A3S3KUJ4_9MICO</name>
<dbReference type="EMBL" id="RBZY01000071">
    <property type="protein sequence ID" value="RWR15976.1"/>
    <property type="molecule type" value="Genomic_DNA"/>
</dbReference>
<dbReference type="Gene3D" id="3.40.309.10">
    <property type="entry name" value="Aldehyde Dehydrogenase, Chain A, domain 2"/>
    <property type="match status" value="1"/>
</dbReference>
<accession>A0A3S3KUJ4</accession>
<feature type="domain" description="Aldehyde dehydrogenase" evidence="4">
    <location>
        <begin position="580"/>
        <end position="991"/>
    </location>
</feature>